<dbReference type="HAMAP" id="MF_00444">
    <property type="entry name" value="ClpP"/>
    <property type="match status" value="1"/>
</dbReference>
<dbReference type="Gene3D" id="3.90.226.10">
    <property type="entry name" value="2-enoyl-CoA Hydratase, Chain A, domain 1"/>
    <property type="match status" value="1"/>
</dbReference>
<keyword evidence="5 6" id="KW-0720">Serine protease</keyword>
<dbReference type="InterPro" id="IPR001907">
    <property type="entry name" value="ClpP"/>
</dbReference>
<dbReference type="NCBIfam" id="NF001368">
    <property type="entry name" value="PRK00277.1"/>
    <property type="match status" value="1"/>
</dbReference>
<keyword evidence="3 6" id="KW-0645">Protease</keyword>
<reference evidence="8 9" key="1">
    <citation type="submission" date="2019-11" db="EMBL/GenBank/DDBJ databases">
        <title>Acidiferrimicrobium australis gen. nov., sp. nov., an acidophilic and obligately heterotrophic, member of the Actinobacteria that catalyses dissimilatory oxido- reduction of iron isolated from metal-rich acidic water in Chile.</title>
        <authorList>
            <person name="Gonzalez D."/>
            <person name="Huber K."/>
            <person name="Hedrich S."/>
            <person name="Rojas-Villalobos C."/>
            <person name="Quatrini R."/>
            <person name="Dinamarca M.A."/>
            <person name="Schwarz A."/>
            <person name="Canales C."/>
            <person name="Nancucheo I."/>
        </authorList>
    </citation>
    <scope>NUCLEOTIDE SEQUENCE [LARGE SCALE GENOMIC DNA]</scope>
    <source>
        <strain evidence="8 9">USS-CCA1</strain>
    </source>
</reference>
<evidence type="ECO:0000256" key="4">
    <source>
        <dbReference type="ARBA" id="ARBA00022801"/>
    </source>
</evidence>
<keyword evidence="2 6" id="KW-0963">Cytoplasm</keyword>
<dbReference type="PANTHER" id="PTHR10381:SF70">
    <property type="entry name" value="ATP-DEPENDENT CLP PROTEASE PROTEOLYTIC SUBUNIT"/>
    <property type="match status" value="1"/>
</dbReference>
<keyword evidence="4 6" id="KW-0378">Hydrolase</keyword>
<evidence type="ECO:0000256" key="7">
    <source>
        <dbReference type="RuleBase" id="RU003567"/>
    </source>
</evidence>
<accession>A0ABW9QX42</accession>
<organism evidence="8 9">
    <name type="scientific">Acidiferrimicrobium australe</name>
    <dbReference type="NCBI Taxonomy" id="2664430"/>
    <lineage>
        <taxon>Bacteria</taxon>
        <taxon>Bacillati</taxon>
        <taxon>Actinomycetota</taxon>
        <taxon>Acidimicrobiia</taxon>
        <taxon>Acidimicrobiales</taxon>
        <taxon>Acidimicrobiaceae</taxon>
        <taxon>Acidiferrimicrobium</taxon>
    </lineage>
</organism>
<evidence type="ECO:0000256" key="6">
    <source>
        <dbReference type="HAMAP-Rule" id="MF_00444"/>
    </source>
</evidence>
<evidence type="ECO:0000256" key="5">
    <source>
        <dbReference type="ARBA" id="ARBA00022825"/>
    </source>
</evidence>
<dbReference type="EMBL" id="WJHE01000811">
    <property type="protein sequence ID" value="MST34014.1"/>
    <property type="molecule type" value="Genomic_DNA"/>
</dbReference>
<comment type="catalytic activity">
    <reaction evidence="6">
        <text>Hydrolysis of proteins to small peptides in the presence of ATP and magnesium. alpha-casein is the usual test substrate. In the absence of ATP, only oligopeptides shorter than five residues are hydrolyzed (such as succinyl-Leu-Tyr-|-NHMec, and Leu-Tyr-Leu-|-Tyr-Trp, in which cleavage of the -Tyr-|-Leu- and -Tyr-|-Trp bonds also occurs).</text>
        <dbReference type="EC" id="3.4.21.92"/>
    </reaction>
</comment>
<evidence type="ECO:0000313" key="8">
    <source>
        <dbReference type="EMBL" id="MST34014.1"/>
    </source>
</evidence>
<comment type="subcellular location">
    <subcellularLocation>
        <location evidence="6">Cytoplasm</location>
    </subcellularLocation>
</comment>
<comment type="similarity">
    <text evidence="1 6 7">Belongs to the peptidase S14 family.</text>
</comment>
<comment type="subunit">
    <text evidence="6">Fourteen ClpP subunits assemble into 2 heptameric rings which stack back to back to give a disk-like structure with a central cavity, resembling the structure of eukaryotic proteasomes.</text>
</comment>
<evidence type="ECO:0000256" key="2">
    <source>
        <dbReference type="ARBA" id="ARBA00022490"/>
    </source>
</evidence>
<dbReference type="Proteomes" id="UP000437736">
    <property type="component" value="Unassembled WGS sequence"/>
</dbReference>
<proteinExistence type="inferred from homology"/>
<evidence type="ECO:0000256" key="3">
    <source>
        <dbReference type="ARBA" id="ARBA00022670"/>
    </source>
</evidence>
<dbReference type="PANTHER" id="PTHR10381">
    <property type="entry name" value="ATP-DEPENDENT CLP PROTEASE PROTEOLYTIC SUBUNIT"/>
    <property type="match status" value="1"/>
</dbReference>
<protein>
    <recommendedName>
        <fullName evidence="6 7">ATP-dependent Clp protease proteolytic subunit</fullName>
        <ecNumber evidence="6">3.4.21.92</ecNumber>
    </recommendedName>
    <alternativeName>
        <fullName evidence="6">Endopeptidase Clp</fullName>
    </alternativeName>
</protein>
<feature type="active site" description="Nucleophile" evidence="6">
    <location>
        <position position="96"/>
    </location>
</feature>
<dbReference type="Pfam" id="PF00574">
    <property type="entry name" value="CLP_protease"/>
    <property type="match status" value="1"/>
</dbReference>
<comment type="function">
    <text evidence="6">Cleaves peptides in various proteins in a process that requires ATP hydrolysis. Has a chymotrypsin-like activity. Plays a major role in the degradation of misfolded proteins.</text>
</comment>
<comment type="caution">
    <text evidence="8">The sequence shown here is derived from an EMBL/GenBank/DDBJ whole genome shotgun (WGS) entry which is preliminary data.</text>
</comment>
<gene>
    <name evidence="6" type="primary">clpP</name>
    <name evidence="8" type="ORF">GHK86_14955</name>
</gene>
<evidence type="ECO:0000313" key="9">
    <source>
        <dbReference type="Proteomes" id="UP000437736"/>
    </source>
</evidence>
<feature type="active site" evidence="6">
    <location>
        <position position="121"/>
    </location>
</feature>
<dbReference type="SUPFAM" id="SSF52096">
    <property type="entry name" value="ClpP/crotonase"/>
    <property type="match status" value="1"/>
</dbReference>
<dbReference type="EC" id="3.4.21.92" evidence="6"/>
<name>A0ABW9QX42_9ACTN</name>
<keyword evidence="9" id="KW-1185">Reference proteome</keyword>
<dbReference type="PRINTS" id="PR00127">
    <property type="entry name" value="CLPPROTEASEP"/>
</dbReference>
<dbReference type="GO" id="GO:0008233">
    <property type="term" value="F:peptidase activity"/>
    <property type="evidence" value="ECO:0007669"/>
    <property type="project" value="UniProtKB-KW"/>
</dbReference>
<dbReference type="NCBIfam" id="NF009205">
    <property type="entry name" value="PRK12553.1"/>
    <property type="match status" value="1"/>
</dbReference>
<sequence length="204" mass="22108">MIPTVLDQSARGDRAYDIYSLLLRERIVFLGQEVDDQIANLLVAEILYLDANDPGQDIFLYINSPGGLSYAGMAIYDVMQHVRSEVSTVCVGMGMSAAAMILCGGAPGKRYATPNAKIMIHQGSAGSKGAPRDMEIQLREVLATTRRMAEIISFHTGQPLERVERDIDRDYYLSAEEAKAYGLIDEVISPQRGLAALPVGAAAG</sequence>
<dbReference type="InterPro" id="IPR023562">
    <property type="entry name" value="ClpP/TepA"/>
</dbReference>
<dbReference type="InterPro" id="IPR029045">
    <property type="entry name" value="ClpP/crotonase-like_dom_sf"/>
</dbReference>
<dbReference type="GO" id="GO:0006508">
    <property type="term" value="P:proteolysis"/>
    <property type="evidence" value="ECO:0007669"/>
    <property type="project" value="UniProtKB-KW"/>
</dbReference>
<dbReference type="CDD" id="cd07017">
    <property type="entry name" value="S14_ClpP_2"/>
    <property type="match status" value="1"/>
</dbReference>
<evidence type="ECO:0000256" key="1">
    <source>
        <dbReference type="ARBA" id="ARBA00007039"/>
    </source>
</evidence>